<evidence type="ECO:0008006" key="2">
    <source>
        <dbReference type="Google" id="ProtNLM"/>
    </source>
</evidence>
<dbReference type="AlphaFoldDB" id="A0A6C0CFK0"/>
<name>A0A6C0CFK0_9ZZZZ</name>
<accession>A0A6C0CFK0</accession>
<evidence type="ECO:0000313" key="1">
    <source>
        <dbReference type="EMBL" id="QHT02620.1"/>
    </source>
</evidence>
<organism evidence="1">
    <name type="scientific">viral metagenome</name>
    <dbReference type="NCBI Taxonomy" id="1070528"/>
    <lineage>
        <taxon>unclassified sequences</taxon>
        <taxon>metagenomes</taxon>
        <taxon>organismal metagenomes</taxon>
    </lineage>
</organism>
<protein>
    <recommendedName>
        <fullName evidence="2">Cupin-like domain-containing protein</fullName>
    </recommendedName>
</protein>
<dbReference type="EMBL" id="MN739396">
    <property type="protein sequence ID" value="QHT02620.1"/>
    <property type="molecule type" value="Genomic_DNA"/>
</dbReference>
<reference evidence="1" key="1">
    <citation type="journal article" date="2020" name="Nature">
        <title>Giant virus diversity and host interactions through global metagenomics.</title>
        <authorList>
            <person name="Schulz F."/>
            <person name="Roux S."/>
            <person name="Paez-Espino D."/>
            <person name="Jungbluth S."/>
            <person name="Walsh D.A."/>
            <person name="Denef V.J."/>
            <person name="McMahon K.D."/>
            <person name="Konstantinidis K.T."/>
            <person name="Eloe-Fadrosh E.A."/>
            <person name="Kyrpides N.C."/>
            <person name="Woyke T."/>
        </authorList>
    </citation>
    <scope>NUCLEOTIDE SEQUENCE</scope>
    <source>
        <strain evidence="1">GVMAG-M-3300020595-32</strain>
    </source>
</reference>
<proteinExistence type="predicted"/>
<sequence length="212" mass="24919">MLKYNSNATVNTIEIPDKEKITNEIKDKIPIIINYSENQLSLTLDGMNTSKPGYIINDNETLISLDQLLKSEVVRVTDNTKLIEDYNIKEHCNSVVNLISSPITCDINYKLSLYRGFNQSKLYKNYREYLLLQSLEGDYTVYLFNPKHENDIKGLEINNTKKWAIKLDMKKDNILFIPPEWSYFYRCDNELILSKTESDSIPTWLFNRIRRK</sequence>